<dbReference type="EMBL" id="VSRR010046686">
    <property type="protein sequence ID" value="MPC77766.1"/>
    <property type="molecule type" value="Genomic_DNA"/>
</dbReference>
<comment type="caution">
    <text evidence="2">The sequence shown here is derived from an EMBL/GenBank/DDBJ whole genome shotgun (WGS) entry which is preliminary data.</text>
</comment>
<protein>
    <submittedName>
        <fullName evidence="2">Uncharacterized protein</fullName>
    </submittedName>
</protein>
<accession>A0A5B7I768</accession>
<proteinExistence type="predicted"/>
<evidence type="ECO:0000256" key="1">
    <source>
        <dbReference type="SAM" id="MobiDB-lite"/>
    </source>
</evidence>
<sequence>MSSWDRPATSDPPPAQPWKLNRSSGDRALVITTSGVSQRRGLCCRWPRRSVRGRRRSRCDETI</sequence>
<gene>
    <name evidence="2" type="ORF">E2C01_072232</name>
</gene>
<evidence type="ECO:0000313" key="3">
    <source>
        <dbReference type="Proteomes" id="UP000324222"/>
    </source>
</evidence>
<dbReference type="AlphaFoldDB" id="A0A5B7I768"/>
<dbReference type="Proteomes" id="UP000324222">
    <property type="component" value="Unassembled WGS sequence"/>
</dbReference>
<feature type="region of interest" description="Disordered" evidence="1">
    <location>
        <begin position="1"/>
        <end position="26"/>
    </location>
</feature>
<reference evidence="2 3" key="1">
    <citation type="submission" date="2019-05" db="EMBL/GenBank/DDBJ databases">
        <title>Another draft genome of Portunus trituberculatus and its Hox gene families provides insights of decapod evolution.</title>
        <authorList>
            <person name="Jeong J.-H."/>
            <person name="Song I."/>
            <person name="Kim S."/>
            <person name="Choi T."/>
            <person name="Kim D."/>
            <person name="Ryu S."/>
            <person name="Kim W."/>
        </authorList>
    </citation>
    <scope>NUCLEOTIDE SEQUENCE [LARGE SCALE GENOMIC DNA]</scope>
    <source>
        <tissue evidence="2">Muscle</tissue>
    </source>
</reference>
<evidence type="ECO:0000313" key="2">
    <source>
        <dbReference type="EMBL" id="MPC77766.1"/>
    </source>
</evidence>
<keyword evidence="3" id="KW-1185">Reference proteome</keyword>
<organism evidence="2 3">
    <name type="scientific">Portunus trituberculatus</name>
    <name type="common">Swimming crab</name>
    <name type="synonym">Neptunus trituberculatus</name>
    <dbReference type="NCBI Taxonomy" id="210409"/>
    <lineage>
        <taxon>Eukaryota</taxon>
        <taxon>Metazoa</taxon>
        <taxon>Ecdysozoa</taxon>
        <taxon>Arthropoda</taxon>
        <taxon>Crustacea</taxon>
        <taxon>Multicrustacea</taxon>
        <taxon>Malacostraca</taxon>
        <taxon>Eumalacostraca</taxon>
        <taxon>Eucarida</taxon>
        <taxon>Decapoda</taxon>
        <taxon>Pleocyemata</taxon>
        <taxon>Brachyura</taxon>
        <taxon>Eubrachyura</taxon>
        <taxon>Portunoidea</taxon>
        <taxon>Portunidae</taxon>
        <taxon>Portuninae</taxon>
        <taxon>Portunus</taxon>
    </lineage>
</organism>
<name>A0A5B7I768_PORTR</name>